<dbReference type="AlphaFoldDB" id="F8B2K1"/>
<feature type="compositionally biased region" description="Low complexity" evidence="2">
    <location>
        <begin position="42"/>
        <end position="73"/>
    </location>
</feature>
<name>F8B2K1_9ACTN</name>
<feature type="compositionally biased region" description="Gly residues" evidence="2">
    <location>
        <begin position="497"/>
        <end position="506"/>
    </location>
</feature>
<feature type="compositionally biased region" description="Low complexity" evidence="2">
    <location>
        <begin position="108"/>
        <end position="123"/>
    </location>
</feature>
<dbReference type="SUPFAM" id="SSF57997">
    <property type="entry name" value="Tropomyosin"/>
    <property type="match status" value="1"/>
</dbReference>
<feature type="region of interest" description="Disordered" evidence="2">
    <location>
        <begin position="42"/>
        <end position="140"/>
    </location>
</feature>
<feature type="compositionally biased region" description="Basic and acidic residues" evidence="2">
    <location>
        <begin position="352"/>
        <end position="373"/>
    </location>
</feature>
<gene>
    <name evidence="3" type="ordered locus">FsymDg_1119</name>
</gene>
<dbReference type="eggNOG" id="COG3743">
    <property type="taxonomic scope" value="Bacteria"/>
</dbReference>
<dbReference type="RefSeq" id="WP_013872597.1">
    <property type="nucleotide sequence ID" value="NC_015656.1"/>
</dbReference>
<feature type="compositionally biased region" description="Low complexity" evidence="2">
    <location>
        <begin position="318"/>
        <end position="330"/>
    </location>
</feature>
<evidence type="ECO:0000313" key="3">
    <source>
        <dbReference type="EMBL" id="AEH08619.1"/>
    </source>
</evidence>
<feature type="region of interest" description="Disordered" evidence="2">
    <location>
        <begin position="496"/>
        <end position="520"/>
    </location>
</feature>
<feature type="region of interest" description="Disordered" evidence="2">
    <location>
        <begin position="278"/>
        <end position="390"/>
    </location>
</feature>
<dbReference type="HOGENOM" id="CLU_378450_0_0_11"/>
<proteinExistence type="predicted"/>
<reference evidence="3 4" key="1">
    <citation type="submission" date="2011-05" db="EMBL/GenBank/DDBJ databases">
        <title>Complete sequence of chromosome of Frankia symbiont of Datisca glomerata.</title>
        <authorList>
            <consortium name="US DOE Joint Genome Institute"/>
            <person name="Lucas S."/>
            <person name="Han J."/>
            <person name="Lapidus A."/>
            <person name="Cheng J.-F."/>
            <person name="Goodwin L."/>
            <person name="Pitluck S."/>
            <person name="Peters L."/>
            <person name="Mikhailova N."/>
            <person name="Chertkov O."/>
            <person name="Teshima H."/>
            <person name="Han C."/>
            <person name="Tapia R."/>
            <person name="Land M."/>
            <person name="Hauser L."/>
            <person name="Kyrpides N."/>
            <person name="Ivanova N."/>
            <person name="Pagani I."/>
            <person name="Berry A."/>
            <person name="Pawlowski K."/>
            <person name="Persson T."/>
            <person name="Vanden Heuvel B."/>
            <person name="Benson D."/>
            <person name="Woyke T."/>
        </authorList>
    </citation>
    <scope>NUCLEOTIDE SEQUENCE [LARGE SCALE GENOMIC DNA]</scope>
    <source>
        <strain evidence="4">4085684</strain>
    </source>
</reference>
<evidence type="ECO:0000256" key="2">
    <source>
        <dbReference type="SAM" id="MobiDB-lite"/>
    </source>
</evidence>
<sequence length="732" mass="75701">MLYLAGQILVLMAAALAVGALLTWVFLLGPVHRRVEEIRRATTAPAAPGTGPLPVVALPADTPAPAGTPDARPTGPPGPPAAAGDDALRTRPASRLRDDGLDDDGPDTATGAEPSAGGAEAGSVPLAHPGTRSSGQPDDHQQDEWLLEKAALTARLTAAERQAVESEQRVTAAERQAAIAGRRVQLLEDALAEAEEPGVPDGAAASNAEEVQALAAEAAQLRRQLAEAEERSAKFSSRLAMARTEAEDAQRQVVTLTTRLDRHQAEWAAEKVRLLAQMGGREQPPAASEHPRTAHVELDLPDPGHTGSAPRAAGLPDVPVAREPAAPEPTAGGGAVAASHPDTGVVGGRTACAEKDRGDADPRDVWDAREAREGQPSALPDGRGPSGRRSRDHVFFALPAEEEPEFLEEDPAVAAAVPVLTARPVPGAQPDRRSPVAAHAGTAPVGSAPGASAPASSVPPGVSPASDGSPTASSGASPAALPGSVALAGLTSFSGSAGSGGSGDSGGSAPLPPPAAMQGARQDNLKEIVGIGPVVEARLHALGIVSFRQLADLNEDGVSWLGSVLEGFGDRIVSDDWVGQASSLHERHHRGLVQVTAQAAQPPAAATRAGHDPDEFVVMYGFRPRRRAQRQARSGLRQQASRQAWATGVGWQRSRPDRSIRPSGHPVVQWYGPIRMLLSVIGCPTAAGVRRGCPRAVRGIVRSCPGRGGRPIPARSRRRWQAATPIGRACWS</sequence>
<evidence type="ECO:0000313" key="4">
    <source>
        <dbReference type="Proteomes" id="UP000001549"/>
    </source>
</evidence>
<dbReference type="STRING" id="656024.FsymDg_1119"/>
<feature type="compositionally biased region" description="Low complexity" evidence="2">
    <location>
        <begin position="440"/>
        <end position="478"/>
    </location>
</feature>
<organism evidence="3 4">
    <name type="scientific">Candidatus Protofrankia datiscae</name>
    <dbReference type="NCBI Taxonomy" id="2716812"/>
    <lineage>
        <taxon>Bacteria</taxon>
        <taxon>Bacillati</taxon>
        <taxon>Actinomycetota</taxon>
        <taxon>Actinomycetes</taxon>
        <taxon>Frankiales</taxon>
        <taxon>Frankiaceae</taxon>
        <taxon>Protofrankia</taxon>
    </lineage>
</organism>
<protein>
    <submittedName>
        <fullName evidence="3">Uncharacterized protein</fullName>
    </submittedName>
</protein>
<dbReference type="KEGG" id="fsy:FsymDg_1119"/>
<feature type="coiled-coil region" evidence="1">
    <location>
        <begin position="204"/>
        <end position="266"/>
    </location>
</feature>
<dbReference type="Proteomes" id="UP000001549">
    <property type="component" value="Chromosome"/>
</dbReference>
<accession>F8B2K1</accession>
<keyword evidence="1" id="KW-0175">Coiled coil</keyword>
<dbReference type="EMBL" id="CP002801">
    <property type="protein sequence ID" value="AEH08619.1"/>
    <property type="molecule type" value="Genomic_DNA"/>
</dbReference>
<feature type="coiled-coil region" evidence="1">
    <location>
        <begin position="149"/>
        <end position="176"/>
    </location>
</feature>
<feature type="region of interest" description="Disordered" evidence="2">
    <location>
        <begin position="424"/>
        <end position="478"/>
    </location>
</feature>
<keyword evidence="4" id="KW-1185">Reference proteome</keyword>
<evidence type="ECO:0000256" key="1">
    <source>
        <dbReference type="SAM" id="Coils"/>
    </source>
</evidence>
<feature type="compositionally biased region" description="Basic and acidic residues" evidence="2">
    <location>
        <begin position="289"/>
        <end position="298"/>
    </location>
</feature>